<dbReference type="RefSeq" id="WP_091345614.1">
    <property type="nucleotide sequence ID" value="NZ_FMHV01000002.1"/>
</dbReference>
<protein>
    <submittedName>
        <fullName evidence="1">Uncharacterized protein</fullName>
    </submittedName>
</protein>
<evidence type="ECO:0000313" key="1">
    <source>
        <dbReference type="EMBL" id="SCL35664.1"/>
    </source>
</evidence>
<dbReference type="AlphaFoldDB" id="A0A1C6T1F9"/>
<keyword evidence="2" id="KW-1185">Reference proteome</keyword>
<accession>A0A1C6T1F9</accession>
<evidence type="ECO:0000313" key="2">
    <source>
        <dbReference type="Proteomes" id="UP000199413"/>
    </source>
</evidence>
<dbReference type="Proteomes" id="UP000199413">
    <property type="component" value="Unassembled WGS sequence"/>
</dbReference>
<name>A0A1C6T1F9_9ACTN</name>
<dbReference type="STRING" id="568872.GA0070624_5323"/>
<sequence length="80" mass="8651">MQQVVEFLGPCVVGLAAEPAKPVSPGTVRVRTWYSGISAGTELTAYRGTNPYLNKTWGSDRRLFVEGVPLRFPAAIGDAR</sequence>
<proteinExistence type="predicted"/>
<organism evidence="1 2">
    <name type="scientific">Micromonospora rhizosphaerae</name>
    <dbReference type="NCBI Taxonomy" id="568872"/>
    <lineage>
        <taxon>Bacteria</taxon>
        <taxon>Bacillati</taxon>
        <taxon>Actinomycetota</taxon>
        <taxon>Actinomycetes</taxon>
        <taxon>Micromonosporales</taxon>
        <taxon>Micromonosporaceae</taxon>
        <taxon>Micromonospora</taxon>
    </lineage>
</organism>
<dbReference type="EMBL" id="FMHV01000002">
    <property type="protein sequence ID" value="SCL35664.1"/>
    <property type="molecule type" value="Genomic_DNA"/>
</dbReference>
<gene>
    <name evidence="1" type="ORF">GA0070624_5323</name>
</gene>
<reference evidence="2" key="1">
    <citation type="submission" date="2016-06" db="EMBL/GenBank/DDBJ databases">
        <authorList>
            <person name="Varghese N."/>
            <person name="Submissions Spin"/>
        </authorList>
    </citation>
    <scope>NUCLEOTIDE SEQUENCE [LARGE SCALE GENOMIC DNA]</scope>
    <source>
        <strain evidence="2">DSM 45431</strain>
    </source>
</reference>